<gene>
    <name evidence="2" type="ORF">CORC01_00544</name>
</gene>
<proteinExistence type="predicted"/>
<dbReference type="AlphaFoldDB" id="A0A1G4BS99"/>
<feature type="region of interest" description="Disordered" evidence="1">
    <location>
        <begin position="89"/>
        <end position="108"/>
    </location>
</feature>
<comment type="caution">
    <text evidence="2">The sequence shown here is derived from an EMBL/GenBank/DDBJ whole genome shotgun (WGS) entry which is preliminary data.</text>
</comment>
<evidence type="ECO:0000256" key="1">
    <source>
        <dbReference type="SAM" id="MobiDB-lite"/>
    </source>
</evidence>
<protein>
    <submittedName>
        <fullName evidence="2">Uncharacterized protein</fullName>
    </submittedName>
</protein>
<keyword evidence="3" id="KW-1185">Reference proteome</keyword>
<organism evidence="2 3">
    <name type="scientific">Colletotrichum orchidophilum</name>
    <dbReference type="NCBI Taxonomy" id="1209926"/>
    <lineage>
        <taxon>Eukaryota</taxon>
        <taxon>Fungi</taxon>
        <taxon>Dikarya</taxon>
        <taxon>Ascomycota</taxon>
        <taxon>Pezizomycotina</taxon>
        <taxon>Sordariomycetes</taxon>
        <taxon>Hypocreomycetidae</taxon>
        <taxon>Glomerellales</taxon>
        <taxon>Glomerellaceae</taxon>
        <taxon>Colletotrichum</taxon>
    </lineage>
</organism>
<evidence type="ECO:0000313" key="2">
    <source>
        <dbReference type="EMBL" id="OHF04205.1"/>
    </source>
</evidence>
<sequence>MGSEVGMPFDAQTGPASSERRPEPWRGTRRPDSGEGMGSDVKHLEVARRNLKTAKTVARRGPSEDKTSRAWREKNTGYAEMLGECHNAGQKAWPLESEGDGVPERSDF</sequence>
<name>A0A1G4BS99_9PEZI</name>
<feature type="compositionally biased region" description="Basic and acidic residues" evidence="1">
    <location>
        <begin position="18"/>
        <end position="33"/>
    </location>
</feature>
<evidence type="ECO:0000313" key="3">
    <source>
        <dbReference type="Proteomes" id="UP000176998"/>
    </source>
</evidence>
<dbReference type="GeneID" id="34553711"/>
<accession>A0A1G4BS99</accession>
<dbReference type="EMBL" id="MJBS01000003">
    <property type="protein sequence ID" value="OHF04205.1"/>
    <property type="molecule type" value="Genomic_DNA"/>
</dbReference>
<dbReference type="RefSeq" id="XP_022481340.1">
    <property type="nucleotide sequence ID" value="XM_022612201.1"/>
</dbReference>
<feature type="region of interest" description="Disordered" evidence="1">
    <location>
        <begin position="1"/>
        <end position="44"/>
    </location>
</feature>
<dbReference type="Proteomes" id="UP000176998">
    <property type="component" value="Unassembled WGS sequence"/>
</dbReference>
<reference evidence="2 3" key="1">
    <citation type="submission" date="2016-09" db="EMBL/GenBank/DDBJ databases">
        <authorList>
            <person name="Capua I."/>
            <person name="De Benedictis P."/>
            <person name="Joannis T."/>
            <person name="Lombin L.H."/>
            <person name="Cattoli G."/>
        </authorList>
    </citation>
    <scope>NUCLEOTIDE SEQUENCE [LARGE SCALE GENOMIC DNA]</scope>
    <source>
        <strain evidence="2 3">IMI 309357</strain>
    </source>
</reference>